<dbReference type="Proteomes" id="UP001209878">
    <property type="component" value="Unassembled WGS sequence"/>
</dbReference>
<gene>
    <name evidence="1" type="ORF">NP493_1087g00076</name>
</gene>
<proteinExistence type="predicted"/>
<reference evidence="1" key="1">
    <citation type="journal article" date="2023" name="Mol. Biol. Evol.">
        <title>Third-Generation Sequencing Reveals the Adaptive Role of the Epigenome in Three Deep-Sea Polychaetes.</title>
        <authorList>
            <person name="Perez M."/>
            <person name="Aroh O."/>
            <person name="Sun Y."/>
            <person name="Lan Y."/>
            <person name="Juniper S.K."/>
            <person name="Young C.R."/>
            <person name="Angers B."/>
            <person name="Qian P.Y."/>
        </authorList>
    </citation>
    <scope>NUCLEOTIDE SEQUENCE</scope>
    <source>
        <strain evidence="1">R07B-5</strain>
    </source>
</reference>
<keyword evidence="2" id="KW-1185">Reference proteome</keyword>
<accession>A0AAD9KHJ9</accession>
<dbReference type="AlphaFoldDB" id="A0AAD9KHJ9"/>
<protein>
    <submittedName>
        <fullName evidence="1">Uncharacterized protein</fullName>
    </submittedName>
</protein>
<evidence type="ECO:0000313" key="1">
    <source>
        <dbReference type="EMBL" id="KAK2171245.1"/>
    </source>
</evidence>
<sequence length="117" mass="13675">MNCHGGLLKMLIYRGKLRGMKTVNIARWRVHNLVMLLWSQCICSFVGRRIYFQVKVKLCVGLLTECAVHCVVHPRYRKTVFCMCDCHVTNYCHSTNANFASRQNDYKLGKAVLWNYK</sequence>
<dbReference type="EMBL" id="JAODUO010001087">
    <property type="protein sequence ID" value="KAK2171245.1"/>
    <property type="molecule type" value="Genomic_DNA"/>
</dbReference>
<organism evidence="1 2">
    <name type="scientific">Ridgeia piscesae</name>
    <name type="common">Tubeworm</name>
    <dbReference type="NCBI Taxonomy" id="27915"/>
    <lineage>
        <taxon>Eukaryota</taxon>
        <taxon>Metazoa</taxon>
        <taxon>Spiralia</taxon>
        <taxon>Lophotrochozoa</taxon>
        <taxon>Annelida</taxon>
        <taxon>Polychaeta</taxon>
        <taxon>Sedentaria</taxon>
        <taxon>Canalipalpata</taxon>
        <taxon>Sabellida</taxon>
        <taxon>Siboglinidae</taxon>
        <taxon>Ridgeia</taxon>
    </lineage>
</organism>
<comment type="caution">
    <text evidence="1">The sequence shown here is derived from an EMBL/GenBank/DDBJ whole genome shotgun (WGS) entry which is preliminary data.</text>
</comment>
<evidence type="ECO:0000313" key="2">
    <source>
        <dbReference type="Proteomes" id="UP001209878"/>
    </source>
</evidence>
<name>A0AAD9KHJ9_RIDPI</name>